<keyword evidence="4" id="KW-0805">Transcription regulation</keyword>
<comment type="subcellular location">
    <subcellularLocation>
        <location evidence="1">Nucleus</location>
    </subcellularLocation>
</comment>
<keyword evidence="6" id="KW-0539">Nucleus</keyword>
<dbReference type="PANTHER" id="PTHR12691">
    <property type="entry name" value="MEDIATOR OF RNA POLYMERASE II TRANSCRIPTION SUBUNIT 23"/>
    <property type="match status" value="1"/>
</dbReference>
<evidence type="ECO:0000256" key="3">
    <source>
        <dbReference type="ARBA" id="ARBA00019696"/>
    </source>
</evidence>
<dbReference type="GO" id="GO:0005667">
    <property type="term" value="C:transcription regulator complex"/>
    <property type="evidence" value="ECO:0007669"/>
    <property type="project" value="TreeGrafter"/>
</dbReference>
<dbReference type="PANTHER" id="PTHR12691:SF10">
    <property type="entry name" value="MEDIATOR OF RNA POLYMERASE II TRANSCRIPTION SUBUNIT 23"/>
    <property type="match status" value="1"/>
</dbReference>
<comment type="similarity">
    <text evidence="2">Belongs to the Mediator complex subunit 23 family.</text>
</comment>
<evidence type="ECO:0000256" key="7">
    <source>
        <dbReference type="ARBA" id="ARBA00031961"/>
    </source>
</evidence>
<dbReference type="InterPro" id="IPR021629">
    <property type="entry name" value="Mediator_Med23"/>
</dbReference>
<dbReference type="GO" id="GO:0016592">
    <property type="term" value="C:mediator complex"/>
    <property type="evidence" value="ECO:0007669"/>
    <property type="project" value="TreeGrafter"/>
</dbReference>
<dbReference type="OMA" id="KCANNVA"/>
<evidence type="ECO:0000313" key="8">
    <source>
        <dbReference type="EMBL" id="KFM78816.1"/>
    </source>
</evidence>
<dbReference type="GO" id="GO:0010628">
    <property type="term" value="P:positive regulation of gene expression"/>
    <property type="evidence" value="ECO:0007669"/>
    <property type="project" value="TreeGrafter"/>
</dbReference>
<proteinExistence type="inferred from homology"/>
<reference evidence="8 9" key="1">
    <citation type="submission" date="2013-11" db="EMBL/GenBank/DDBJ databases">
        <title>Genome sequencing of Stegodyphus mimosarum.</title>
        <authorList>
            <person name="Bechsgaard J."/>
        </authorList>
    </citation>
    <scope>NUCLEOTIDE SEQUENCE [LARGE SCALE GENOMIC DNA]</scope>
</reference>
<evidence type="ECO:0000256" key="2">
    <source>
        <dbReference type="ARBA" id="ARBA00010222"/>
    </source>
</evidence>
<dbReference type="AlphaFoldDB" id="A0A087UN77"/>
<keyword evidence="9" id="KW-1185">Reference proteome</keyword>
<evidence type="ECO:0000256" key="6">
    <source>
        <dbReference type="ARBA" id="ARBA00023242"/>
    </source>
</evidence>
<dbReference type="GO" id="GO:0006357">
    <property type="term" value="P:regulation of transcription by RNA polymerase II"/>
    <property type="evidence" value="ECO:0007669"/>
    <property type="project" value="TreeGrafter"/>
</dbReference>
<protein>
    <recommendedName>
        <fullName evidence="3">Mediator of RNA polymerase II transcription subunit 23</fullName>
    </recommendedName>
    <alternativeName>
        <fullName evidence="7">Mediator complex subunit 23</fullName>
    </alternativeName>
</protein>
<evidence type="ECO:0000313" key="9">
    <source>
        <dbReference type="Proteomes" id="UP000054359"/>
    </source>
</evidence>
<evidence type="ECO:0000256" key="1">
    <source>
        <dbReference type="ARBA" id="ARBA00004123"/>
    </source>
</evidence>
<dbReference type="OrthoDB" id="6411680at2759"/>
<dbReference type="Proteomes" id="UP000054359">
    <property type="component" value="Unassembled WGS sequence"/>
</dbReference>
<dbReference type="STRING" id="407821.A0A087UN77"/>
<keyword evidence="5" id="KW-0804">Transcription</keyword>
<name>A0A087UN77_STEMI</name>
<feature type="non-terminal residue" evidence="8">
    <location>
        <position position="353"/>
    </location>
</feature>
<sequence length="353" mass="39866">METVVISAEGKVDRFVEEVLFEGELAVAFHGFIIHTAEDQTKIQKRYQESLKNMFSSFSEDELPPALSHYVKLISSTSSQQKARILFSLLEFGVTNNFVPQRLVCETLLKCDALVYHNEDFWCQSFMLIDKIIAGVDYKGVRDLLKTILDKAHGIKCANNVAVMSQLRAIQKVLETIFDRNTCLLPSYLILDEVQKKIPAKGSYPHWKFSKLISSFVDSFRPTAQMVSVSVFMEIAGDDTAYGKSKLLPVVGHSATLGNVWKLDPVTAKSPLRGLLPYNKELLEPQTSLLRYVLEQPYSRDMVCSMLGLSKQQKQRCPVLEEQLVELIVSAMEKSENETEAMEDGGPTQLLWQ</sequence>
<dbReference type="Pfam" id="PF11573">
    <property type="entry name" value="Med23"/>
    <property type="match status" value="1"/>
</dbReference>
<evidence type="ECO:0000256" key="5">
    <source>
        <dbReference type="ARBA" id="ARBA00023163"/>
    </source>
</evidence>
<dbReference type="EMBL" id="KK120681">
    <property type="protein sequence ID" value="KFM78816.1"/>
    <property type="molecule type" value="Genomic_DNA"/>
</dbReference>
<gene>
    <name evidence="8" type="ORF">X975_04851</name>
</gene>
<organism evidence="8 9">
    <name type="scientific">Stegodyphus mimosarum</name>
    <name type="common">African social velvet spider</name>
    <dbReference type="NCBI Taxonomy" id="407821"/>
    <lineage>
        <taxon>Eukaryota</taxon>
        <taxon>Metazoa</taxon>
        <taxon>Ecdysozoa</taxon>
        <taxon>Arthropoda</taxon>
        <taxon>Chelicerata</taxon>
        <taxon>Arachnida</taxon>
        <taxon>Araneae</taxon>
        <taxon>Araneomorphae</taxon>
        <taxon>Entelegynae</taxon>
        <taxon>Eresoidea</taxon>
        <taxon>Eresidae</taxon>
        <taxon>Stegodyphus</taxon>
    </lineage>
</organism>
<accession>A0A087UN77</accession>
<evidence type="ECO:0000256" key="4">
    <source>
        <dbReference type="ARBA" id="ARBA00023015"/>
    </source>
</evidence>